<keyword evidence="1" id="KW-1133">Transmembrane helix</keyword>
<gene>
    <name evidence="2" type="ORF">FHP29_10895</name>
</gene>
<reference evidence="2 3" key="1">
    <citation type="journal article" date="2016" name="Int. J. Syst. Evol. Microbiol.">
        <title>Nocardioides albidus sp. nov., an actinobacterium isolated from garden soil.</title>
        <authorList>
            <person name="Singh H."/>
            <person name="Du J."/>
            <person name="Trinh H."/>
            <person name="Won K."/>
            <person name="Yang J.E."/>
            <person name="Yin C."/>
            <person name="Kook M."/>
            <person name="Yi T.H."/>
        </authorList>
    </citation>
    <scope>NUCLEOTIDE SEQUENCE [LARGE SCALE GENOMIC DNA]</scope>
    <source>
        <strain evidence="2 3">CCTCC AB 2015297</strain>
    </source>
</reference>
<comment type="caution">
    <text evidence="2">The sequence shown here is derived from an EMBL/GenBank/DDBJ whole genome shotgun (WGS) entry which is preliminary data.</text>
</comment>
<dbReference type="EMBL" id="VDMP01000023">
    <property type="protein sequence ID" value="TNM40539.1"/>
    <property type="molecule type" value="Genomic_DNA"/>
</dbReference>
<dbReference type="AlphaFoldDB" id="A0A5C4VZN0"/>
<protein>
    <submittedName>
        <fullName evidence="2">Uncharacterized protein</fullName>
    </submittedName>
</protein>
<feature type="transmembrane region" description="Helical" evidence="1">
    <location>
        <begin position="6"/>
        <end position="29"/>
    </location>
</feature>
<accession>A0A5C4VZN0</accession>
<keyword evidence="3" id="KW-1185">Reference proteome</keyword>
<evidence type="ECO:0000313" key="3">
    <source>
        <dbReference type="Proteomes" id="UP000313231"/>
    </source>
</evidence>
<organism evidence="2 3">
    <name type="scientific">Nocardioides albidus</name>
    <dbReference type="NCBI Taxonomy" id="1517589"/>
    <lineage>
        <taxon>Bacteria</taxon>
        <taxon>Bacillati</taxon>
        <taxon>Actinomycetota</taxon>
        <taxon>Actinomycetes</taxon>
        <taxon>Propionibacteriales</taxon>
        <taxon>Nocardioidaceae</taxon>
        <taxon>Nocardioides</taxon>
    </lineage>
</organism>
<sequence>MTKTKVAVLSSVATALAVLLAFVVAWAVLKQLDGLGREELWKDCSTDPTLSGLQGYCVVVVRYPATPVHSQRTHLEIAAVHDGAENDHRFVAGYPFVDSGAGTALEVDWSAVDDRIVVTVPDSGSTITYTAEQYAGGR</sequence>
<dbReference type="Proteomes" id="UP000313231">
    <property type="component" value="Unassembled WGS sequence"/>
</dbReference>
<dbReference type="OrthoDB" id="3828860at2"/>
<name>A0A5C4VZN0_9ACTN</name>
<dbReference type="RefSeq" id="WP_139622885.1">
    <property type="nucleotide sequence ID" value="NZ_VDMP01000023.1"/>
</dbReference>
<keyword evidence="1" id="KW-0472">Membrane</keyword>
<evidence type="ECO:0000256" key="1">
    <source>
        <dbReference type="SAM" id="Phobius"/>
    </source>
</evidence>
<keyword evidence="1" id="KW-0812">Transmembrane</keyword>
<evidence type="ECO:0000313" key="2">
    <source>
        <dbReference type="EMBL" id="TNM40539.1"/>
    </source>
</evidence>
<proteinExistence type="predicted"/>